<feature type="transmembrane region" description="Helical" evidence="1">
    <location>
        <begin position="49"/>
        <end position="77"/>
    </location>
</feature>
<dbReference type="AlphaFoldDB" id="A0A328AX70"/>
<keyword evidence="3" id="KW-1185">Reference proteome</keyword>
<keyword evidence="1" id="KW-0812">Transmembrane</keyword>
<evidence type="ECO:0000313" key="2">
    <source>
        <dbReference type="EMBL" id="RAK59573.1"/>
    </source>
</evidence>
<comment type="caution">
    <text evidence="2">The sequence shown here is derived from an EMBL/GenBank/DDBJ whole genome shotgun (WGS) entry which is preliminary data.</text>
</comment>
<dbReference type="RefSeq" id="WP_111456866.1">
    <property type="nucleotide sequence ID" value="NZ_QFYP01000001.1"/>
</dbReference>
<gene>
    <name evidence="2" type="ORF">DJ021_07040</name>
</gene>
<evidence type="ECO:0000313" key="3">
    <source>
        <dbReference type="Proteomes" id="UP000249842"/>
    </source>
</evidence>
<name>A0A328AX70_9CAUL</name>
<organism evidence="2 3">
    <name type="scientific">Phenylobacterium hankyongense</name>
    <dbReference type="NCBI Taxonomy" id="1813876"/>
    <lineage>
        <taxon>Bacteria</taxon>
        <taxon>Pseudomonadati</taxon>
        <taxon>Pseudomonadota</taxon>
        <taxon>Alphaproteobacteria</taxon>
        <taxon>Caulobacterales</taxon>
        <taxon>Caulobacteraceae</taxon>
        <taxon>Phenylobacterium</taxon>
    </lineage>
</organism>
<reference evidence="3" key="1">
    <citation type="submission" date="2018-05" db="EMBL/GenBank/DDBJ databases">
        <authorList>
            <person name="Li X."/>
        </authorList>
    </citation>
    <scope>NUCLEOTIDE SEQUENCE [LARGE SCALE GENOMIC DNA]</scope>
    <source>
        <strain evidence="3">HKS-05</strain>
    </source>
</reference>
<dbReference type="EMBL" id="QFYP01000001">
    <property type="protein sequence ID" value="RAK59573.1"/>
    <property type="molecule type" value="Genomic_DNA"/>
</dbReference>
<protein>
    <submittedName>
        <fullName evidence="2">Uncharacterized protein</fullName>
    </submittedName>
</protein>
<dbReference type="Proteomes" id="UP000249842">
    <property type="component" value="Unassembled WGS sequence"/>
</dbReference>
<evidence type="ECO:0000256" key="1">
    <source>
        <dbReference type="SAM" id="Phobius"/>
    </source>
</evidence>
<sequence>MKQVLLLLLGAVILALLKAVLTVLALALLLALVFSFAIRPRETLQFVGVLLVFSVASAQPTVFIITVGLVGAVVVVASTLAKRRS</sequence>
<keyword evidence="1" id="KW-0472">Membrane</keyword>
<accession>A0A328AX70</accession>
<keyword evidence="1" id="KW-1133">Transmembrane helix</keyword>
<proteinExistence type="predicted"/>